<feature type="compositionally biased region" description="Acidic residues" evidence="1">
    <location>
        <begin position="333"/>
        <end position="342"/>
    </location>
</feature>
<feature type="compositionally biased region" description="Acidic residues" evidence="1">
    <location>
        <begin position="441"/>
        <end position="450"/>
    </location>
</feature>
<reference evidence="3" key="1">
    <citation type="journal article" date="2010" name="Nature">
        <title>The Amphimedon queenslandica genome and the evolution of animal complexity.</title>
        <authorList>
            <person name="Srivastava M."/>
            <person name="Simakov O."/>
            <person name="Chapman J."/>
            <person name="Fahey B."/>
            <person name="Gauthier M.E."/>
            <person name="Mitros T."/>
            <person name="Richards G.S."/>
            <person name="Conaco C."/>
            <person name="Dacre M."/>
            <person name="Hellsten U."/>
            <person name="Larroux C."/>
            <person name="Putnam N.H."/>
            <person name="Stanke M."/>
            <person name="Adamska M."/>
            <person name="Darling A."/>
            <person name="Degnan S.M."/>
            <person name="Oakley T.H."/>
            <person name="Plachetzki D.C."/>
            <person name="Zhai Y."/>
            <person name="Adamski M."/>
            <person name="Calcino A."/>
            <person name="Cummins S.F."/>
            <person name="Goodstein D.M."/>
            <person name="Harris C."/>
            <person name="Jackson D.J."/>
            <person name="Leys S.P."/>
            <person name="Shu S."/>
            <person name="Woodcroft B.J."/>
            <person name="Vervoort M."/>
            <person name="Kosik K.S."/>
            <person name="Manning G."/>
            <person name="Degnan B.M."/>
            <person name="Rokhsar D.S."/>
        </authorList>
    </citation>
    <scope>NUCLEOTIDE SEQUENCE [LARGE SCALE GENOMIC DNA]</scope>
</reference>
<evidence type="ECO:0000313" key="3">
    <source>
        <dbReference type="Proteomes" id="UP000007879"/>
    </source>
</evidence>
<feature type="compositionally biased region" description="Polar residues" evidence="1">
    <location>
        <begin position="584"/>
        <end position="594"/>
    </location>
</feature>
<feature type="region of interest" description="Disordered" evidence="1">
    <location>
        <begin position="1"/>
        <end position="74"/>
    </location>
</feature>
<dbReference type="EnsemblMetazoa" id="XM_019995290.1">
    <property type="protein sequence ID" value="XP_019850849.1"/>
    <property type="gene ID" value="LOC105312405"/>
</dbReference>
<dbReference type="InParanoid" id="A0A1X7V4L8"/>
<dbReference type="Proteomes" id="UP000007879">
    <property type="component" value="Unassembled WGS sequence"/>
</dbReference>
<evidence type="ECO:0000256" key="1">
    <source>
        <dbReference type="SAM" id="MobiDB-lite"/>
    </source>
</evidence>
<reference evidence="2" key="2">
    <citation type="submission" date="2017-05" db="UniProtKB">
        <authorList>
            <consortium name="EnsemblMetazoa"/>
        </authorList>
    </citation>
    <scope>IDENTIFICATION</scope>
</reference>
<dbReference type="KEGG" id="aqu:105312405"/>
<feature type="compositionally biased region" description="Low complexity" evidence="1">
    <location>
        <begin position="64"/>
        <end position="74"/>
    </location>
</feature>
<feature type="compositionally biased region" description="Acidic residues" evidence="1">
    <location>
        <begin position="361"/>
        <end position="370"/>
    </location>
</feature>
<accession>A0A1X7V4L8</accession>
<feature type="compositionally biased region" description="Basic and acidic residues" evidence="1">
    <location>
        <begin position="28"/>
        <end position="49"/>
    </location>
</feature>
<feature type="compositionally biased region" description="Low complexity" evidence="1">
    <location>
        <begin position="226"/>
        <end position="239"/>
    </location>
</feature>
<feature type="region of interest" description="Disordered" evidence="1">
    <location>
        <begin position="153"/>
        <end position="852"/>
    </location>
</feature>
<feature type="compositionally biased region" description="Acidic residues" evidence="1">
    <location>
        <begin position="18"/>
        <end position="27"/>
    </location>
</feature>
<feature type="compositionally biased region" description="Basic and acidic residues" evidence="1">
    <location>
        <begin position="451"/>
        <end position="461"/>
    </location>
</feature>
<dbReference type="STRING" id="400682.A0A1X7V4L8"/>
<feature type="compositionally biased region" description="Basic and acidic residues" evidence="1">
    <location>
        <begin position="508"/>
        <end position="518"/>
    </location>
</feature>
<feature type="compositionally biased region" description="Polar residues" evidence="1">
    <location>
        <begin position="697"/>
        <end position="762"/>
    </location>
</feature>
<feature type="compositionally biased region" description="Acidic residues" evidence="1">
    <location>
        <begin position="388"/>
        <end position="399"/>
    </location>
</feature>
<feature type="compositionally biased region" description="Acidic residues" evidence="1">
    <location>
        <begin position="519"/>
        <end position="529"/>
    </location>
</feature>
<proteinExistence type="predicted"/>
<feature type="compositionally biased region" description="Polar residues" evidence="1">
    <location>
        <begin position="603"/>
        <end position="630"/>
    </location>
</feature>
<organism evidence="2">
    <name type="scientific">Amphimedon queenslandica</name>
    <name type="common">Sponge</name>
    <dbReference type="NCBI Taxonomy" id="400682"/>
    <lineage>
        <taxon>Eukaryota</taxon>
        <taxon>Metazoa</taxon>
        <taxon>Porifera</taxon>
        <taxon>Demospongiae</taxon>
        <taxon>Heteroscleromorpha</taxon>
        <taxon>Haplosclerida</taxon>
        <taxon>Niphatidae</taxon>
        <taxon>Amphimedon</taxon>
    </lineage>
</organism>
<protein>
    <submittedName>
        <fullName evidence="2">Uncharacterized protein</fullName>
    </submittedName>
</protein>
<dbReference type="AlphaFoldDB" id="A0A1X7V4L8"/>
<dbReference type="EnsemblMetazoa" id="Aqu2.1.34487_001">
    <property type="protein sequence ID" value="Aqu2.1.34487_001"/>
    <property type="gene ID" value="Aqu2.1.34487"/>
</dbReference>
<gene>
    <name evidence="2" type="primary">105312405</name>
</gene>
<name>A0A1X7V4L8_AMPQE</name>
<feature type="compositionally biased region" description="Basic and acidic residues" evidence="1">
    <location>
        <begin position="544"/>
        <end position="565"/>
    </location>
</feature>
<feature type="compositionally biased region" description="Basic and acidic residues" evidence="1">
    <location>
        <begin position="469"/>
        <end position="483"/>
    </location>
</feature>
<sequence>MATSPSGLDPPAALMVEDGADGGGGEEESTRMKVLEDMVKKLKLEKEELMNQMSNSRGDDDDSSSSSLLNGNVRVTTPISLEDNDDILEMISDKETEDDMWLYVSPLRPPTKEHKKISPSQWLSEGKMRQRASYREQSFQDIKTSLAFAMSETEVVPKMSSSKLSKGGRASPSNKTAQKYLNEVRRRRNSLSESEDSSSERGGPSPSRSPVPTVRKSDTFTKKARNVPVRPVVPAQAPRGIGAAGSDRDNDSSSLKVKRWDPSKAAVTSDGEEEEEEEPRRWKVKQVRGTPPPTNKWKVKQVPDSEVGGDEASESSPQEERKWKVKQVVDPSPNEEEREQDEVIPNLQRKWKVKQVIDPGPNEDEREQDEVIPNLQRKWKVKQVVDHNEDEGKEEEEEEVPQRKWAVKQVPDASEESRPINVTRESTPTQEPPRRKGTYTLEDEEGEEEREMQHRKIERKGTYTAIGGTEKEEGDRGEKKREEEGEEEREVQHRKIKRKGTYTAIGGTEKEEGDRGEEKGEEEGEEEEDEKKGGATVKRSGTFTKDKPKVYSRRPDNDGGRDSSASDRTMSPIDPGENLKIKWTPTNRNPSPSSGDEGKRTRTQSPTSPRGSPEQTRQSRYSTHQAQLRQMPQMPHPSIGGRGQFRSPVSRQGLPSPLRQQRQADGGGGGTSPYTSPVKPVTPRLRPPSPRRSQPSANEENTPTSTPRVATAQTTPTGHTPRGSSAQTTPTGHTPRMNAQTTPTSHTPRMSAQTTPTGQSGISPRGRGAKGLSPGIKIARPLNPSQGGGASLSGQQPQRRRILPVAQSTKGMSPRAGGKVVKSPRGTESGGGRGKKQSPQEKQDDSWLDECF</sequence>
<evidence type="ECO:0000313" key="2">
    <source>
        <dbReference type="EnsemblMetazoa" id="Aqu2.1.34487_001"/>
    </source>
</evidence>
<feature type="compositionally biased region" description="Low complexity" evidence="1">
    <location>
        <begin position="200"/>
        <end position="212"/>
    </location>
</feature>
<keyword evidence="3" id="KW-1185">Reference proteome</keyword>
<feature type="region of interest" description="Disordered" evidence="1">
    <location>
        <begin position="109"/>
        <end position="137"/>
    </location>
</feature>